<dbReference type="Proteomes" id="UP000231569">
    <property type="component" value="Unassembled WGS sequence"/>
</dbReference>
<gene>
    <name evidence="2" type="ORF">COU89_00790</name>
</gene>
<keyword evidence="1" id="KW-0812">Transmembrane</keyword>
<feature type="transmembrane region" description="Helical" evidence="1">
    <location>
        <begin position="6"/>
        <end position="24"/>
    </location>
</feature>
<keyword evidence="1" id="KW-1133">Transmembrane helix</keyword>
<proteinExistence type="predicted"/>
<evidence type="ECO:0000313" key="2">
    <source>
        <dbReference type="EMBL" id="PJE63894.1"/>
    </source>
</evidence>
<dbReference type="EMBL" id="PFEE01000017">
    <property type="protein sequence ID" value="PJE63894.1"/>
    <property type="molecule type" value="Genomic_DNA"/>
</dbReference>
<evidence type="ECO:0000256" key="1">
    <source>
        <dbReference type="SAM" id="Phobius"/>
    </source>
</evidence>
<accession>A0A2M8KVE2</accession>
<keyword evidence="1" id="KW-0472">Membrane</keyword>
<evidence type="ECO:0000313" key="3">
    <source>
        <dbReference type="Proteomes" id="UP000231569"/>
    </source>
</evidence>
<reference evidence="3" key="1">
    <citation type="submission" date="2017-09" db="EMBL/GenBank/DDBJ databases">
        <title>Depth-based differentiation of microbial function through sediment-hosted aquifers and enrichment of novel symbionts in the deep terrestrial subsurface.</title>
        <authorList>
            <person name="Probst A.J."/>
            <person name="Ladd B."/>
            <person name="Jarett J.K."/>
            <person name="Geller-Mcgrath D.E."/>
            <person name="Sieber C.M.K."/>
            <person name="Emerson J.B."/>
            <person name="Anantharaman K."/>
            <person name="Thomas B.C."/>
            <person name="Malmstrom R."/>
            <person name="Stieglmeier M."/>
            <person name="Klingl A."/>
            <person name="Woyke T."/>
            <person name="Ryan C.M."/>
            <person name="Banfield J.F."/>
        </authorList>
    </citation>
    <scope>NUCLEOTIDE SEQUENCE [LARGE SCALE GENOMIC DNA]</scope>
</reference>
<protein>
    <submittedName>
        <fullName evidence="2">Uncharacterized protein</fullName>
    </submittedName>
</protein>
<name>A0A2M8KVE2_9BACT</name>
<sequence length="116" mass="12915">MKPIVWILVIIITAGVLWAIWDAFPDKKFSLPEGTNTLIVGYTKRDLARELGVSSDNIQLVQSVQREWPDGCLGVKKEGQACTQVITPGYQIVLEADGKEYIFRTNINGSVIVPIR</sequence>
<dbReference type="AlphaFoldDB" id="A0A2M8KVE2"/>
<organism evidence="2 3">
    <name type="scientific">Candidatus Roizmanbacteria bacterium CG10_big_fil_rev_8_21_14_0_10_45_7</name>
    <dbReference type="NCBI Taxonomy" id="1974854"/>
    <lineage>
        <taxon>Bacteria</taxon>
        <taxon>Candidatus Roizmaniibacteriota</taxon>
    </lineage>
</organism>
<comment type="caution">
    <text evidence="2">The sequence shown here is derived from an EMBL/GenBank/DDBJ whole genome shotgun (WGS) entry which is preliminary data.</text>
</comment>